<dbReference type="OrthoDB" id="10051712at2759"/>
<dbReference type="EMBL" id="UYRR01031407">
    <property type="protein sequence ID" value="VDK49840.1"/>
    <property type="molecule type" value="Genomic_DNA"/>
</dbReference>
<accession>A0A0M3JZV0</accession>
<dbReference type="GO" id="GO:0042030">
    <property type="term" value="F:ATPase inhibitor activity"/>
    <property type="evidence" value="ECO:0007669"/>
    <property type="project" value="TreeGrafter"/>
</dbReference>
<evidence type="ECO:0000313" key="4">
    <source>
        <dbReference type="EMBL" id="VDK49840.1"/>
    </source>
</evidence>
<proteinExistence type="predicted"/>
<gene>
    <name evidence="4" type="ORF">ASIM_LOCUS13488</name>
</gene>
<evidence type="ECO:0000259" key="2">
    <source>
        <dbReference type="Pfam" id="PF14637"/>
    </source>
</evidence>
<evidence type="ECO:0000256" key="1">
    <source>
        <dbReference type="SAM" id="MobiDB-lite"/>
    </source>
</evidence>
<evidence type="ECO:0000313" key="5">
    <source>
        <dbReference type="Proteomes" id="UP000267096"/>
    </source>
</evidence>
<protein>
    <submittedName>
        <fullName evidence="6">Folliculin-interacting protein 1</fullName>
    </submittedName>
</protein>
<dbReference type="InterPro" id="IPR028085">
    <property type="entry name" value="FNIP_mid_dom"/>
</dbReference>
<feature type="region of interest" description="Disordered" evidence="1">
    <location>
        <begin position="670"/>
        <end position="697"/>
    </location>
</feature>
<dbReference type="PANTHER" id="PTHR21634">
    <property type="entry name" value="RE13835P"/>
    <property type="match status" value="1"/>
</dbReference>
<dbReference type="WBParaSite" id="ASIM_0001406001-mRNA-1">
    <property type="protein sequence ID" value="ASIM_0001406001-mRNA-1"/>
    <property type="gene ID" value="ASIM_0001406001"/>
</dbReference>
<sequence length="742" mass="82702">MRLVILNEERRLLFDSETVIPAQSPGIPPTAKPSQCGRFKLLRHRSDVSAIGQMVFGSMSTMKCDSFKIHHLSSTKQLMVSRVISVPKSAKPLSSECKVLLESVGCIEAEGNYSTIRSLEGMRQRNHHNSHCVEPPEGFSRVRNASLQLDSEETVPLESLRAFSPNRLSRYRRLQLSQRGNLCDENNSGRWSSRSRLSSCSSANDEDTRQYAVGVLFREDERQFLLQHIPLIEFEMLKLETQIVKASLSRTHFLHLVYQGWSKLVNAMCVIHNTPRLRAPVWLSLMDEKLYASTANKFCSTLSKLISEHDHKTNGFFVSTLLSSLLMNHLAWVASVASTDQCADLERSLLLGTNEYSDIYHHPYNAHLAQYMEISGSVGSAARLARTVIMGDDMLLVTQLLYVLSYFVRCSIIHPNLRLAGKWSSQPQLKCFSPSSCQKLSKEQPPLTNVIETKPIFSDAKSAHSNGDENGSSSCGESMDLEEEEGRCVLHEDETAEDDWNLQMEQTLEKCSFFDSTLARSLLAGPCESYCSHFVLSGLKRSNINFTETLSSMIDHVKNGESELFCASSPESSSSSTASDTALFSPTVIVFADTNNYTVKVISGDECNVQENVMVAPCEAIVAMLEQFNDLYRIGAAPSFLISFLEDSLGDILAKSFSLVEMLGADFGQQQQQQQQQQRNTPHVSSSHRFSRSSSYHATHKLSSSTISAERVANVIGCDYSDLRLIANVAAVYFPPVLQLLI</sequence>
<dbReference type="PANTHER" id="PTHR21634:SF9">
    <property type="entry name" value="RE13835P"/>
    <property type="match status" value="1"/>
</dbReference>
<dbReference type="GO" id="GO:0051087">
    <property type="term" value="F:protein-folding chaperone binding"/>
    <property type="evidence" value="ECO:0007669"/>
    <property type="project" value="TreeGrafter"/>
</dbReference>
<evidence type="ECO:0000259" key="3">
    <source>
        <dbReference type="Pfam" id="PF14638"/>
    </source>
</evidence>
<dbReference type="AlphaFoldDB" id="A0A0M3JZV0"/>
<dbReference type="Pfam" id="PF14637">
    <property type="entry name" value="FNIP_M"/>
    <property type="match status" value="1"/>
</dbReference>
<evidence type="ECO:0000313" key="6">
    <source>
        <dbReference type="WBParaSite" id="ASIM_0001406001-mRNA-1"/>
    </source>
</evidence>
<keyword evidence="5" id="KW-1185">Reference proteome</keyword>
<dbReference type="GO" id="GO:0005737">
    <property type="term" value="C:cytoplasm"/>
    <property type="evidence" value="ECO:0007669"/>
    <property type="project" value="TreeGrafter"/>
</dbReference>
<feature type="domain" description="Folliculin-interacting protein C-terminal" evidence="3">
    <location>
        <begin position="514"/>
        <end position="666"/>
    </location>
</feature>
<dbReference type="Proteomes" id="UP000267096">
    <property type="component" value="Unassembled WGS sequence"/>
</dbReference>
<reference evidence="4 5" key="2">
    <citation type="submission" date="2018-11" db="EMBL/GenBank/DDBJ databases">
        <authorList>
            <consortium name="Pathogen Informatics"/>
        </authorList>
    </citation>
    <scope>NUCLEOTIDE SEQUENCE [LARGE SCALE GENOMIC DNA]</scope>
</reference>
<feature type="compositionally biased region" description="Low complexity" evidence="1">
    <location>
        <begin position="685"/>
        <end position="695"/>
    </location>
</feature>
<feature type="domain" description="Folliculin-interacting protein middle" evidence="2">
    <location>
        <begin position="207"/>
        <end position="413"/>
    </location>
</feature>
<organism evidence="6">
    <name type="scientific">Anisakis simplex</name>
    <name type="common">Herring worm</name>
    <dbReference type="NCBI Taxonomy" id="6269"/>
    <lineage>
        <taxon>Eukaryota</taxon>
        <taxon>Metazoa</taxon>
        <taxon>Ecdysozoa</taxon>
        <taxon>Nematoda</taxon>
        <taxon>Chromadorea</taxon>
        <taxon>Rhabditida</taxon>
        <taxon>Spirurina</taxon>
        <taxon>Ascaridomorpha</taxon>
        <taxon>Ascaridoidea</taxon>
        <taxon>Anisakidae</taxon>
        <taxon>Anisakis</taxon>
        <taxon>Anisakis simplex complex</taxon>
    </lineage>
</organism>
<reference evidence="6" key="1">
    <citation type="submission" date="2017-02" db="UniProtKB">
        <authorList>
            <consortium name="WormBaseParasite"/>
        </authorList>
    </citation>
    <scope>IDENTIFICATION</scope>
</reference>
<name>A0A0M3JZV0_ANISI</name>
<dbReference type="Pfam" id="PF14638">
    <property type="entry name" value="FNIP_C"/>
    <property type="match status" value="1"/>
</dbReference>
<dbReference type="InterPro" id="IPR028086">
    <property type="entry name" value="FNIP_C_dom"/>
</dbReference>